<dbReference type="Gene3D" id="1.10.565.10">
    <property type="entry name" value="Retinoid X Receptor"/>
    <property type="match status" value="1"/>
</dbReference>
<keyword evidence="2 10" id="KW-0479">Metal-binding</keyword>
<evidence type="ECO:0000256" key="2">
    <source>
        <dbReference type="ARBA" id="ARBA00022723"/>
    </source>
</evidence>
<dbReference type="PROSITE" id="PS51843">
    <property type="entry name" value="NR_LBD"/>
    <property type="match status" value="1"/>
</dbReference>
<dbReference type="SMART" id="SM00430">
    <property type="entry name" value="HOLI"/>
    <property type="match status" value="1"/>
</dbReference>
<keyword evidence="6 10" id="KW-0238">DNA-binding</keyword>
<feature type="region of interest" description="Disordered" evidence="11">
    <location>
        <begin position="197"/>
        <end position="216"/>
    </location>
</feature>
<dbReference type="GeneID" id="101858298"/>
<evidence type="ECO:0000256" key="4">
    <source>
        <dbReference type="ARBA" id="ARBA00022833"/>
    </source>
</evidence>
<keyword evidence="14" id="KW-1185">Reference proteome</keyword>
<evidence type="ECO:0000256" key="11">
    <source>
        <dbReference type="SAM" id="MobiDB-lite"/>
    </source>
</evidence>
<protein>
    <submittedName>
        <fullName evidence="15">Nuclear hormone receptor HR96</fullName>
    </submittedName>
</protein>
<keyword evidence="7 10" id="KW-0804">Transcription</keyword>
<dbReference type="InterPro" id="IPR035500">
    <property type="entry name" value="NHR-like_dom_sf"/>
</dbReference>
<reference evidence="15" key="1">
    <citation type="submission" date="2025-08" db="UniProtKB">
        <authorList>
            <consortium name="RefSeq"/>
        </authorList>
    </citation>
    <scope>IDENTIFICATION</scope>
</reference>
<feature type="domain" description="Nuclear receptor" evidence="12">
    <location>
        <begin position="113"/>
        <end position="189"/>
    </location>
</feature>
<feature type="compositionally biased region" description="Basic and acidic residues" evidence="11">
    <location>
        <begin position="477"/>
        <end position="486"/>
    </location>
</feature>
<evidence type="ECO:0000256" key="7">
    <source>
        <dbReference type="ARBA" id="ARBA00023163"/>
    </source>
</evidence>
<dbReference type="SUPFAM" id="SSF48508">
    <property type="entry name" value="Nuclear receptor ligand-binding domain"/>
    <property type="match status" value="1"/>
</dbReference>
<feature type="compositionally biased region" description="Low complexity" evidence="11">
    <location>
        <begin position="498"/>
        <end position="518"/>
    </location>
</feature>
<gene>
    <name evidence="15" type="primary">LOC101858298</name>
</gene>
<keyword evidence="4 10" id="KW-0862">Zinc</keyword>
<evidence type="ECO:0000256" key="5">
    <source>
        <dbReference type="ARBA" id="ARBA00023015"/>
    </source>
</evidence>
<keyword evidence="9 10" id="KW-0539">Nucleus</keyword>
<feature type="domain" description="NR LBD" evidence="13">
    <location>
        <begin position="244"/>
        <end position="473"/>
    </location>
</feature>
<dbReference type="PRINTS" id="PR00047">
    <property type="entry name" value="STROIDFINGER"/>
</dbReference>
<dbReference type="InterPro" id="IPR001723">
    <property type="entry name" value="Nuclear_hrmn_rcpt"/>
</dbReference>
<accession>A0ABM0K1D0</accession>
<name>A0ABM0K1D0_APLCA</name>
<keyword evidence="8 10" id="KW-0675">Receptor</keyword>
<evidence type="ECO:0000256" key="3">
    <source>
        <dbReference type="ARBA" id="ARBA00022771"/>
    </source>
</evidence>
<feature type="compositionally biased region" description="Polar residues" evidence="11">
    <location>
        <begin position="487"/>
        <end position="496"/>
    </location>
</feature>
<dbReference type="Pfam" id="PF00105">
    <property type="entry name" value="zf-C4"/>
    <property type="match status" value="1"/>
</dbReference>
<organism evidence="14 15">
    <name type="scientific">Aplysia californica</name>
    <name type="common">California sea hare</name>
    <dbReference type="NCBI Taxonomy" id="6500"/>
    <lineage>
        <taxon>Eukaryota</taxon>
        <taxon>Metazoa</taxon>
        <taxon>Spiralia</taxon>
        <taxon>Lophotrochozoa</taxon>
        <taxon>Mollusca</taxon>
        <taxon>Gastropoda</taxon>
        <taxon>Heterobranchia</taxon>
        <taxon>Euthyneura</taxon>
        <taxon>Tectipleura</taxon>
        <taxon>Aplysiida</taxon>
        <taxon>Aplysioidea</taxon>
        <taxon>Aplysiidae</taxon>
        <taxon>Aplysia</taxon>
    </lineage>
</organism>
<evidence type="ECO:0000313" key="14">
    <source>
        <dbReference type="Proteomes" id="UP000694888"/>
    </source>
</evidence>
<keyword evidence="5 10" id="KW-0805">Transcription regulation</keyword>
<evidence type="ECO:0000259" key="13">
    <source>
        <dbReference type="PROSITE" id="PS51843"/>
    </source>
</evidence>
<dbReference type="PANTHER" id="PTHR24082:SF283">
    <property type="entry name" value="NUCLEAR HORMONE RECEPTOR HR96"/>
    <property type="match status" value="1"/>
</dbReference>
<evidence type="ECO:0000256" key="6">
    <source>
        <dbReference type="ARBA" id="ARBA00023125"/>
    </source>
</evidence>
<evidence type="ECO:0000313" key="15">
    <source>
        <dbReference type="RefSeq" id="XP_005106455.2"/>
    </source>
</evidence>
<dbReference type="PANTHER" id="PTHR24082">
    <property type="entry name" value="NUCLEAR HORMONE RECEPTOR"/>
    <property type="match status" value="1"/>
</dbReference>
<proteinExistence type="inferred from homology"/>
<dbReference type="Pfam" id="PF00104">
    <property type="entry name" value="Hormone_recep"/>
    <property type="match status" value="1"/>
</dbReference>
<evidence type="ECO:0000256" key="9">
    <source>
        <dbReference type="ARBA" id="ARBA00023242"/>
    </source>
</evidence>
<dbReference type="Gene3D" id="3.30.50.10">
    <property type="entry name" value="Erythroid Transcription Factor GATA-1, subunit A"/>
    <property type="match status" value="1"/>
</dbReference>
<dbReference type="RefSeq" id="XP_005106455.2">
    <property type="nucleotide sequence ID" value="XM_005106398.3"/>
</dbReference>
<dbReference type="InterPro" id="IPR001628">
    <property type="entry name" value="Znf_hrmn_rcpt"/>
</dbReference>
<dbReference type="SMART" id="SM00399">
    <property type="entry name" value="ZnF_C4"/>
    <property type="match status" value="1"/>
</dbReference>
<evidence type="ECO:0000256" key="8">
    <source>
        <dbReference type="ARBA" id="ARBA00023170"/>
    </source>
</evidence>
<dbReference type="SUPFAM" id="SSF57716">
    <property type="entry name" value="Glucocorticoid receptor-like (DNA-binding domain)"/>
    <property type="match status" value="1"/>
</dbReference>
<dbReference type="Proteomes" id="UP000694888">
    <property type="component" value="Unplaced"/>
</dbReference>
<dbReference type="PROSITE" id="PS00031">
    <property type="entry name" value="NUCLEAR_REC_DBD_1"/>
    <property type="match status" value="1"/>
</dbReference>
<dbReference type="PRINTS" id="PR00398">
    <property type="entry name" value="STRDHORMONER"/>
</dbReference>
<sequence length="523" mass="59823">MIRAPQRTLPRDFDLELLDQELDKIGGTCLNEEKVTMDLSIGDRRDCLSDTYYGCASSTIPRWSSNNGLVDDGSRDSFDDPGGMDHMAPHYRSLDHSPTDGLVCGKARKNKEDKYCGVCGDRALGYNFDAISCESCKAFFRRNAPKGLDYFKCPYEEKCKMDVSNRRFCKRCRLRKCFEIGMRKEYILTDEEKMRKRQRIEENRQRSSGTQPPSCKFREIDRSKMQSMDISSSAAPRLRTLEAEEELAIDEIVRAYHQSLEICVESEVSRNRPSMTELVNIAEISVRRVIDMSKKIKSFKALSQMDQISLLKGGSIELLIIRSVITFDRDKMQFLDPYDKEKYAMTTDQLKMGQGSGLFEEHMRFVKSLAVDLQADDTVLILLLMIALYSPDRPQVTDKHYVAEEQERYALLLLRYLESKHPPHVIRWMYPKLLMKLTDIRNLNEEHSQVLLKINPDGIQPLMKEVLDLNAERNKLAKSENDHNSRMEQTQQQDSPVGSPSPQPAAAAAASSGGEQAECMTIC</sequence>
<dbReference type="InterPro" id="IPR001728">
    <property type="entry name" value="ThyrH_rcpt"/>
</dbReference>
<evidence type="ECO:0000259" key="12">
    <source>
        <dbReference type="PROSITE" id="PS51030"/>
    </source>
</evidence>
<feature type="region of interest" description="Disordered" evidence="11">
    <location>
        <begin position="477"/>
        <end position="518"/>
    </location>
</feature>
<evidence type="ECO:0000256" key="1">
    <source>
        <dbReference type="ARBA" id="ARBA00008092"/>
    </source>
</evidence>
<dbReference type="InterPro" id="IPR000536">
    <property type="entry name" value="Nucl_hrmn_rcpt_lig-bd"/>
</dbReference>
<dbReference type="InterPro" id="IPR013088">
    <property type="entry name" value="Znf_NHR/GATA"/>
</dbReference>
<keyword evidence="3 10" id="KW-0863">Zinc-finger</keyword>
<dbReference type="PROSITE" id="PS51030">
    <property type="entry name" value="NUCLEAR_REC_DBD_2"/>
    <property type="match status" value="1"/>
</dbReference>
<evidence type="ECO:0000256" key="10">
    <source>
        <dbReference type="RuleBase" id="RU004334"/>
    </source>
</evidence>
<comment type="similarity">
    <text evidence="1">Belongs to the nuclear hormone receptor family. NR1 subfamily.</text>
</comment>
<comment type="subcellular location">
    <subcellularLocation>
        <location evidence="10">Nucleus</location>
    </subcellularLocation>
</comment>
<dbReference type="InterPro" id="IPR050234">
    <property type="entry name" value="Nuclear_hormone_rcpt_NR1"/>
</dbReference>
<dbReference type="PRINTS" id="PR00546">
    <property type="entry name" value="THYROIDHORMR"/>
</dbReference>